<feature type="transmembrane region" description="Helical" evidence="7">
    <location>
        <begin position="129"/>
        <end position="151"/>
    </location>
</feature>
<organism evidence="9 10">
    <name type="scientific">Cohnella yongneupensis</name>
    <dbReference type="NCBI Taxonomy" id="425006"/>
    <lineage>
        <taxon>Bacteria</taxon>
        <taxon>Bacillati</taxon>
        <taxon>Bacillota</taxon>
        <taxon>Bacilli</taxon>
        <taxon>Bacillales</taxon>
        <taxon>Paenibacillaceae</taxon>
        <taxon>Cohnella</taxon>
    </lineage>
</organism>
<dbReference type="PANTHER" id="PTHR43744">
    <property type="entry name" value="ABC TRANSPORTER PERMEASE PROTEIN MG189-RELATED-RELATED"/>
    <property type="match status" value="1"/>
</dbReference>
<dbReference type="RefSeq" id="WP_378114015.1">
    <property type="nucleotide sequence ID" value="NZ_JBHSNC010000057.1"/>
</dbReference>
<evidence type="ECO:0000256" key="1">
    <source>
        <dbReference type="ARBA" id="ARBA00004651"/>
    </source>
</evidence>
<dbReference type="SUPFAM" id="SSF161098">
    <property type="entry name" value="MetI-like"/>
    <property type="match status" value="1"/>
</dbReference>
<keyword evidence="10" id="KW-1185">Reference proteome</keyword>
<keyword evidence="3" id="KW-1003">Cell membrane</keyword>
<keyword evidence="2 7" id="KW-0813">Transport</keyword>
<evidence type="ECO:0000256" key="3">
    <source>
        <dbReference type="ARBA" id="ARBA00022475"/>
    </source>
</evidence>
<evidence type="ECO:0000256" key="6">
    <source>
        <dbReference type="ARBA" id="ARBA00023136"/>
    </source>
</evidence>
<feature type="transmembrane region" description="Helical" evidence="7">
    <location>
        <begin position="262"/>
        <end position="286"/>
    </location>
</feature>
<keyword evidence="4 7" id="KW-0812">Transmembrane</keyword>
<dbReference type="InterPro" id="IPR035906">
    <property type="entry name" value="MetI-like_sf"/>
</dbReference>
<evidence type="ECO:0000259" key="8">
    <source>
        <dbReference type="PROSITE" id="PS50928"/>
    </source>
</evidence>
<proteinExistence type="inferred from homology"/>
<evidence type="ECO:0000256" key="7">
    <source>
        <dbReference type="RuleBase" id="RU363032"/>
    </source>
</evidence>
<feature type="transmembrane region" description="Helical" evidence="7">
    <location>
        <begin position="163"/>
        <end position="183"/>
    </location>
</feature>
<name>A0ABW0R5N5_9BACL</name>
<comment type="subcellular location">
    <subcellularLocation>
        <location evidence="1 7">Cell membrane</location>
        <topology evidence="1 7">Multi-pass membrane protein</topology>
    </subcellularLocation>
</comment>
<dbReference type="PROSITE" id="PS50928">
    <property type="entry name" value="ABC_TM1"/>
    <property type="match status" value="1"/>
</dbReference>
<dbReference type="Proteomes" id="UP001596108">
    <property type="component" value="Unassembled WGS sequence"/>
</dbReference>
<dbReference type="InterPro" id="IPR000515">
    <property type="entry name" value="MetI-like"/>
</dbReference>
<keyword evidence="5 7" id="KW-1133">Transmembrane helix</keyword>
<feature type="transmembrane region" description="Helical" evidence="7">
    <location>
        <begin position="29"/>
        <end position="49"/>
    </location>
</feature>
<reference evidence="10" key="1">
    <citation type="journal article" date="2019" name="Int. J. Syst. Evol. Microbiol.">
        <title>The Global Catalogue of Microorganisms (GCM) 10K type strain sequencing project: providing services to taxonomists for standard genome sequencing and annotation.</title>
        <authorList>
            <consortium name="The Broad Institute Genomics Platform"/>
            <consortium name="The Broad Institute Genome Sequencing Center for Infectious Disease"/>
            <person name="Wu L."/>
            <person name="Ma J."/>
        </authorList>
    </citation>
    <scope>NUCLEOTIDE SEQUENCE [LARGE SCALE GENOMIC DNA]</scope>
    <source>
        <strain evidence="10">CGMCC 1.18578</strain>
    </source>
</reference>
<sequence length="300" mass="33600">MNKTSNLFRRPALFRRQQRLFRMDRFQKFLVVFMTLFSLLMLIPLVYIFNNALKPFQELFAFPPTLFVRHPTLHNFLDLIAVTQSSVTPISRYLFNSIVVTGLAVVGVTVVSGMCAYPLSKMKFPGHNLVFGTILLTLMFAPEAVSTTRYIVVTHIGIMNTYWAHLLPLMAAPVAVFLFKQFMDQIPNELLEAGKMDGAKELTVFFKIVIPMCMPAVATVAILTFQAAWSNTETSSLFMQDESMKTFSFYISTLVSGASANIARTGTVAAAGLILFIPNLIIFLIFQRKVIATMAHSGIK</sequence>
<dbReference type="Gene3D" id="1.10.3720.10">
    <property type="entry name" value="MetI-like"/>
    <property type="match status" value="1"/>
</dbReference>
<comment type="similarity">
    <text evidence="7">Belongs to the binding-protein-dependent transport system permease family.</text>
</comment>
<dbReference type="CDD" id="cd06261">
    <property type="entry name" value="TM_PBP2"/>
    <property type="match status" value="1"/>
</dbReference>
<accession>A0ABW0R5N5</accession>
<evidence type="ECO:0000256" key="5">
    <source>
        <dbReference type="ARBA" id="ARBA00022989"/>
    </source>
</evidence>
<feature type="domain" description="ABC transmembrane type-1" evidence="8">
    <location>
        <begin position="94"/>
        <end position="286"/>
    </location>
</feature>
<gene>
    <name evidence="9" type="ORF">ACFPQ4_21715</name>
</gene>
<protein>
    <submittedName>
        <fullName evidence="9">Carbohydrate ABC transporter permease</fullName>
    </submittedName>
</protein>
<evidence type="ECO:0000256" key="4">
    <source>
        <dbReference type="ARBA" id="ARBA00022692"/>
    </source>
</evidence>
<dbReference type="EMBL" id="JBHSNC010000057">
    <property type="protein sequence ID" value="MFC5532043.1"/>
    <property type="molecule type" value="Genomic_DNA"/>
</dbReference>
<dbReference type="Pfam" id="PF00528">
    <property type="entry name" value="BPD_transp_1"/>
    <property type="match status" value="1"/>
</dbReference>
<evidence type="ECO:0000313" key="10">
    <source>
        <dbReference type="Proteomes" id="UP001596108"/>
    </source>
</evidence>
<feature type="transmembrane region" description="Helical" evidence="7">
    <location>
        <begin position="93"/>
        <end position="117"/>
    </location>
</feature>
<keyword evidence="6 7" id="KW-0472">Membrane</keyword>
<comment type="caution">
    <text evidence="9">The sequence shown here is derived from an EMBL/GenBank/DDBJ whole genome shotgun (WGS) entry which is preliminary data.</text>
</comment>
<evidence type="ECO:0000256" key="2">
    <source>
        <dbReference type="ARBA" id="ARBA00022448"/>
    </source>
</evidence>
<evidence type="ECO:0000313" key="9">
    <source>
        <dbReference type="EMBL" id="MFC5532043.1"/>
    </source>
</evidence>
<feature type="transmembrane region" description="Helical" evidence="7">
    <location>
        <begin position="204"/>
        <end position="229"/>
    </location>
</feature>
<dbReference type="PANTHER" id="PTHR43744:SF1">
    <property type="entry name" value="BINDING-PROTEIN-DEPENDENT TRANSPORT SYSTEMS INNER MEMBRANE COMPONENT"/>
    <property type="match status" value="1"/>
</dbReference>